<dbReference type="RefSeq" id="WP_216876657.1">
    <property type="nucleotide sequence ID" value="NZ_JAERQM010000004.1"/>
</dbReference>
<organism evidence="1 2">
    <name type="scientific">Falsiroseomonas oleicola</name>
    <dbReference type="NCBI Taxonomy" id="2801474"/>
    <lineage>
        <taxon>Bacteria</taxon>
        <taxon>Pseudomonadati</taxon>
        <taxon>Pseudomonadota</taxon>
        <taxon>Alphaproteobacteria</taxon>
        <taxon>Acetobacterales</taxon>
        <taxon>Roseomonadaceae</taxon>
        <taxon>Falsiroseomonas</taxon>
    </lineage>
</organism>
<sequence>MAESFDGDWLELREPHDAAARNLDLAQRLAEALPARPRILDLGAGTGSLLRWLAPAIGRAQAWTLVDADGGLLSRAFTTTADFGEAMGWPATYASRKTLLVHAPGGAWRVEGLVADLRDAPKGLPLTQVDAVVNTALCDLVSEDWIFRIAAACAKRRLPFYAALNVTGRERFDPPHPTDALVARGFARDQLRDKGFGGIALGARAPAVIAAAFAAQGYAVHRAPSDWRIPRQDPEMAAAIASGHARAAMQQDRRSRPKLLNWAVDRRAEAGLNRLSVRIGHSDVLCLPPKE</sequence>
<dbReference type="EMBL" id="JAERQM010000004">
    <property type="protein sequence ID" value="MBU8544969.1"/>
    <property type="molecule type" value="Genomic_DNA"/>
</dbReference>
<proteinExistence type="predicted"/>
<reference evidence="1 2" key="1">
    <citation type="submission" date="2021-01" db="EMBL/GenBank/DDBJ databases">
        <title>Roseomonas sp. nov, a bacterium isolated from an oil production mixture in Yumen Oilfield.</title>
        <authorList>
            <person name="Wu D."/>
        </authorList>
    </citation>
    <scope>NUCLEOTIDE SEQUENCE [LARGE SCALE GENOMIC DNA]</scope>
    <source>
        <strain evidence="1 2">ROY-5-3</strain>
    </source>
</reference>
<keyword evidence="1" id="KW-0808">Transferase</keyword>
<comment type="caution">
    <text evidence="1">The sequence shown here is derived from an EMBL/GenBank/DDBJ whole genome shotgun (WGS) entry which is preliminary data.</text>
</comment>
<evidence type="ECO:0000313" key="2">
    <source>
        <dbReference type="Proteomes" id="UP000689967"/>
    </source>
</evidence>
<keyword evidence="2" id="KW-1185">Reference proteome</keyword>
<dbReference type="Proteomes" id="UP000689967">
    <property type="component" value="Unassembled WGS sequence"/>
</dbReference>
<keyword evidence="1" id="KW-0489">Methyltransferase</keyword>
<accession>A0ABS6H8F2</accession>
<name>A0ABS6H8F2_9PROT</name>
<dbReference type="GO" id="GO:0008168">
    <property type="term" value="F:methyltransferase activity"/>
    <property type="evidence" value="ECO:0007669"/>
    <property type="project" value="UniProtKB-KW"/>
</dbReference>
<dbReference type="GO" id="GO:0032259">
    <property type="term" value="P:methylation"/>
    <property type="evidence" value="ECO:0007669"/>
    <property type="project" value="UniProtKB-KW"/>
</dbReference>
<gene>
    <name evidence="1" type="ORF">JJQ90_14715</name>
</gene>
<evidence type="ECO:0000313" key="1">
    <source>
        <dbReference type="EMBL" id="MBU8544969.1"/>
    </source>
</evidence>
<protein>
    <submittedName>
        <fullName evidence="1">Class I SAM-dependent methyltransferase</fullName>
    </submittedName>
</protein>